<dbReference type="Proteomes" id="UP000241107">
    <property type="component" value="Unassembled WGS sequence"/>
</dbReference>
<evidence type="ECO:0000256" key="1">
    <source>
        <dbReference type="SAM" id="MobiDB-lite"/>
    </source>
</evidence>
<dbReference type="VEuPathDB" id="FungiDB:C7M61_004610"/>
<dbReference type="EMBL" id="PYFQ01000016">
    <property type="protein sequence ID" value="PSK35365.1"/>
    <property type="molecule type" value="Genomic_DNA"/>
</dbReference>
<protein>
    <submittedName>
        <fullName evidence="2">Uncharacterized protein</fullName>
    </submittedName>
</protein>
<comment type="caution">
    <text evidence="2">The sequence shown here is derived from an EMBL/GenBank/DDBJ whole genome shotgun (WGS) entry which is preliminary data.</text>
</comment>
<sequence>MKIPINSYQSLPKPLYRESITFATIPTYTPTLGTLLQEELHSAIDLLKSIVSLPQRCVSASQDTLEYHNPSSVSSERLEYWDYDGSKGSAVSKNKSSKERSSSRVLNVRLNSTKSFLFASTGSKSGTLKSPIPAAEGSETKSHFPSQNDSNQLVGNNLIELPNARSSPDELNMKEPTPPDLVRNFECRRFNCKSRRRFQMIMEALERHAHDIDE</sequence>
<dbReference type="RefSeq" id="XP_024711881.1">
    <property type="nucleotide sequence ID" value="XM_024859929.1"/>
</dbReference>
<evidence type="ECO:0000313" key="3">
    <source>
        <dbReference type="Proteomes" id="UP000241107"/>
    </source>
</evidence>
<reference evidence="2 3" key="1">
    <citation type="submission" date="2018-03" db="EMBL/GenBank/DDBJ databases">
        <title>Candida pseudohaemulonii genome assembly and annotation.</title>
        <authorList>
            <person name="Munoz J.F."/>
            <person name="Gade L.G."/>
            <person name="Chow N.A."/>
            <person name="Litvintseva A.P."/>
            <person name="Loparev V.N."/>
            <person name="Cuomo C.A."/>
        </authorList>
    </citation>
    <scope>NUCLEOTIDE SEQUENCE [LARGE SCALE GENOMIC DNA]</scope>
    <source>
        <strain evidence="2 3">B12108</strain>
    </source>
</reference>
<organism evidence="2 3">
    <name type="scientific">Candidozyma pseudohaemuli</name>
    <dbReference type="NCBI Taxonomy" id="418784"/>
    <lineage>
        <taxon>Eukaryota</taxon>
        <taxon>Fungi</taxon>
        <taxon>Dikarya</taxon>
        <taxon>Ascomycota</taxon>
        <taxon>Saccharomycotina</taxon>
        <taxon>Pichiomycetes</taxon>
        <taxon>Metschnikowiaceae</taxon>
        <taxon>Candidozyma</taxon>
    </lineage>
</organism>
<evidence type="ECO:0000313" key="2">
    <source>
        <dbReference type="EMBL" id="PSK35365.1"/>
    </source>
</evidence>
<gene>
    <name evidence="2" type="ORF">C7M61_004610</name>
</gene>
<keyword evidence="3" id="KW-1185">Reference proteome</keyword>
<accession>A0A2P7YHC2</accession>
<name>A0A2P7YHC2_9ASCO</name>
<dbReference type="AlphaFoldDB" id="A0A2P7YHC2"/>
<feature type="region of interest" description="Disordered" evidence="1">
    <location>
        <begin position="124"/>
        <end position="153"/>
    </location>
</feature>
<feature type="compositionally biased region" description="Polar residues" evidence="1">
    <location>
        <begin position="143"/>
        <end position="153"/>
    </location>
</feature>
<proteinExistence type="predicted"/>
<dbReference type="GeneID" id="36567997"/>